<feature type="compositionally biased region" description="Low complexity" evidence="1">
    <location>
        <begin position="110"/>
        <end position="123"/>
    </location>
</feature>
<feature type="region of interest" description="Disordered" evidence="1">
    <location>
        <begin position="1"/>
        <end position="224"/>
    </location>
</feature>
<keyword evidence="3" id="KW-1185">Reference proteome</keyword>
<feature type="compositionally biased region" description="Low complexity" evidence="1">
    <location>
        <begin position="53"/>
        <end position="62"/>
    </location>
</feature>
<feature type="compositionally biased region" description="Polar residues" evidence="1">
    <location>
        <begin position="131"/>
        <end position="152"/>
    </location>
</feature>
<organism evidence="2 3">
    <name type="scientific">Durusdinium trenchii</name>
    <dbReference type="NCBI Taxonomy" id="1381693"/>
    <lineage>
        <taxon>Eukaryota</taxon>
        <taxon>Sar</taxon>
        <taxon>Alveolata</taxon>
        <taxon>Dinophyceae</taxon>
        <taxon>Suessiales</taxon>
        <taxon>Symbiodiniaceae</taxon>
        <taxon>Durusdinium</taxon>
    </lineage>
</organism>
<protein>
    <submittedName>
        <fullName evidence="2">Uncharacterized protein</fullName>
    </submittedName>
</protein>
<proteinExistence type="predicted"/>
<dbReference type="Proteomes" id="UP001642464">
    <property type="component" value="Unassembled WGS sequence"/>
</dbReference>
<reference evidence="2 3" key="1">
    <citation type="submission" date="2024-02" db="EMBL/GenBank/DDBJ databases">
        <authorList>
            <person name="Chen Y."/>
            <person name="Shah S."/>
            <person name="Dougan E. K."/>
            <person name="Thang M."/>
            <person name="Chan C."/>
        </authorList>
    </citation>
    <scope>NUCLEOTIDE SEQUENCE [LARGE SCALE GENOMIC DNA]</scope>
</reference>
<feature type="compositionally biased region" description="Basic and acidic residues" evidence="1">
    <location>
        <begin position="171"/>
        <end position="181"/>
    </location>
</feature>
<accession>A0ABP0L4S4</accession>
<gene>
    <name evidence="2" type="ORF">SCF082_LOCUS20397</name>
</gene>
<comment type="caution">
    <text evidence="2">The sequence shown here is derived from an EMBL/GenBank/DDBJ whole genome shotgun (WGS) entry which is preliminary data.</text>
</comment>
<dbReference type="EMBL" id="CAXAMM010014224">
    <property type="protein sequence ID" value="CAK9033219.1"/>
    <property type="molecule type" value="Genomic_DNA"/>
</dbReference>
<evidence type="ECO:0000313" key="3">
    <source>
        <dbReference type="Proteomes" id="UP001642464"/>
    </source>
</evidence>
<name>A0ABP0L4S4_9DINO</name>
<feature type="compositionally biased region" description="Basic and acidic residues" evidence="1">
    <location>
        <begin position="40"/>
        <end position="50"/>
    </location>
</feature>
<evidence type="ECO:0000313" key="2">
    <source>
        <dbReference type="EMBL" id="CAK9033219.1"/>
    </source>
</evidence>
<evidence type="ECO:0000256" key="1">
    <source>
        <dbReference type="SAM" id="MobiDB-lite"/>
    </source>
</evidence>
<feature type="compositionally biased region" description="Basic and acidic residues" evidence="1">
    <location>
        <begin position="97"/>
        <end position="109"/>
    </location>
</feature>
<feature type="compositionally biased region" description="Polar residues" evidence="1">
    <location>
        <begin position="68"/>
        <end position="86"/>
    </location>
</feature>
<sequence length="338" mass="34951">MGHNSPTSWAFLVPPTSPRLPQEQRKHFDESDAAAARDAAAAERLGHQDEDGLSLSSPSSSMSHKRTGASQPSPTSPHGASRSTAAQDAVAPNTPTDPREARGPPREVRAPSAPSSGSRGGSRQSYGLAPSSGSGLSISPETSPHQDGQISANPFGIDSTPSSPRVAGAKSDQDERPDTRPSRGSTGGAEMTVAKILSNQAETGRAPEPKTVAQSRSTRDEAADVAEAVEAGVDHALQADDLGDLAVGAKGDQRRDEGRKGQHMTCEAKLENEAAFASAALAAVGGRIAVGMRLGHPGAVLVEKELEKGVVWAKAQGPKSPRALGLRRLARCGTRPVE</sequence>